<gene>
    <name evidence="11" type="ORF">B2J93_5053</name>
</gene>
<evidence type="ECO:0000256" key="4">
    <source>
        <dbReference type="ARBA" id="ARBA00022692"/>
    </source>
</evidence>
<dbReference type="InterPro" id="IPR008276">
    <property type="entry name" value="C_nuclsd_transpt"/>
</dbReference>
<feature type="transmembrane region" description="Helical" evidence="7">
    <location>
        <begin position="259"/>
        <end position="282"/>
    </location>
</feature>
<keyword evidence="6 7" id="KW-0472">Membrane</keyword>
<evidence type="ECO:0000256" key="5">
    <source>
        <dbReference type="ARBA" id="ARBA00022989"/>
    </source>
</evidence>
<accession>A0A218Z404</accession>
<keyword evidence="3" id="KW-1003">Cell membrane</keyword>
<feature type="transmembrane region" description="Helical" evidence="7">
    <location>
        <begin position="150"/>
        <end position="167"/>
    </location>
</feature>
<dbReference type="Proteomes" id="UP000242519">
    <property type="component" value="Unassembled WGS sequence"/>
</dbReference>
<feature type="domain" description="Nucleoside transporter/FeoB GTPase Gate" evidence="10">
    <location>
        <begin position="266"/>
        <end position="363"/>
    </location>
</feature>
<evidence type="ECO:0000313" key="11">
    <source>
        <dbReference type="EMBL" id="OWP02831.1"/>
    </source>
</evidence>
<dbReference type="STRING" id="503106.A0A218Z404"/>
<protein>
    <submittedName>
        <fullName evidence="11">NupC family nucleoside transporter</fullName>
    </submittedName>
</protein>
<feature type="transmembrane region" description="Helical" evidence="7">
    <location>
        <begin position="202"/>
        <end position="222"/>
    </location>
</feature>
<dbReference type="PANTHER" id="PTHR10590:SF4">
    <property type="entry name" value="SOLUTE CARRIER FAMILY 28 MEMBER 3"/>
    <property type="match status" value="1"/>
</dbReference>
<reference evidence="11 12" key="1">
    <citation type="submission" date="2017-04" db="EMBL/GenBank/DDBJ databases">
        <title>Draft genome sequence of Marssonina coronaria NL1: causal agent of apple blotch.</title>
        <authorList>
            <person name="Cheng Q."/>
        </authorList>
    </citation>
    <scope>NUCLEOTIDE SEQUENCE [LARGE SCALE GENOMIC DNA]</scope>
    <source>
        <strain evidence="11 12">NL1</strain>
    </source>
</reference>
<dbReference type="OrthoDB" id="6075923at2759"/>
<dbReference type="GO" id="GO:0005886">
    <property type="term" value="C:plasma membrane"/>
    <property type="evidence" value="ECO:0007669"/>
    <property type="project" value="UniProtKB-SubCell"/>
</dbReference>
<feature type="transmembrane region" description="Helical" evidence="7">
    <location>
        <begin position="179"/>
        <end position="196"/>
    </location>
</feature>
<feature type="transmembrane region" description="Helical" evidence="7">
    <location>
        <begin position="234"/>
        <end position="253"/>
    </location>
</feature>
<feature type="transmembrane region" description="Helical" evidence="7">
    <location>
        <begin position="105"/>
        <end position="130"/>
    </location>
</feature>
<evidence type="ECO:0000256" key="2">
    <source>
        <dbReference type="ARBA" id="ARBA00009033"/>
    </source>
</evidence>
<feature type="domain" description="Concentrative nucleoside transporter C-terminal" evidence="9">
    <location>
        <begin position="368"/>
        <end position="580"/>
    </location>
</feature>
<evidence type="ECO:0000256" key="7">
    <source>
        <dbReference type="SAM" id="Phobius"/>
    </source>
</evidence>
<dbReference type="Pfam" id="PF07662">
    <property type="entry name" value="Nucleos_tra2_C"/>
    <property type="match status" value="1"/>
</dbReference>
<dbReference type="GO" id="GO:0005337">
    <property type="term" value="F:nucleoside transmembrane transporter activity"/>
    <property type="evidence" value="ECO:0007669"/>
    <property type="project" value="InterPro"/>
</dbReference>
<dbReference type="AlphaFoldDB" id="A0A218Z404"/>
<feature type="transmembrane region" description="Helical" evidence="7">
    <location>
        <begin position="73"/>
        <end position="93"/>
    </location>
</feature>
<dbReference type="InterPro" id="IPR011657">
    <property type="entry name" value="CNT_C_dom"/>
</dbReference>
<keyword evidence="12" id="KW-1185">Reference proteome</keyword>
<dbReference type="InterPro" id="IPR002668">
    <property type="entry name" value="CNT_N_dom"/>
</dbReference>
<name>A0A218Z404_9HELO</name>
<organism evidence="11 12">
    <name type="scientific">Diplocarpon coronariae</name>
    <dbReference type="NCBI Taxonomy" id="2795749"/>
    <lineage>
        <taxon>Eukaryota</taxon>
        <taxon>Fungi</taxon>
        <taxon>Dikarya</taxon>
        <taxon>Ascomycota</taxon>
        <taxon>Pezizomycotina</taxon>
        <taxon>Leotiomycetes</taxon>
        <taxon>Helotiales</taxon>
        <taxon>Drepanopezizaceae</taxon>
        <taxon>Diplocarpon</taxon>
    </lineage>
</organism>
<feature type="domain" description="Concentrative nucleoside transporter N-terminal" evidence="8">
    <location>
        <begin position="183"/>
        <end position="254"/>
    </location>
</feature>
<evidence type="ECO:0000256" key="6">
    <source>
        <dbReference type="ARBA" id="ARBA00023136"/>
    </source>
</evidence>
<sequence length="585" mass="64026">MAAADHHLALHEYDSKNPVPRPLIDTMQSPETRIGLETKNSTKVMTDSELGQSTQNKSRCSRLIAGKFRINRIFIHLTTWALVTTWWAVGLAYHRNDMNWVEPLLLWLLVSIRIITLYVPAGLTLVPVYFVWSRGVTRLETLIPQTYRTIIGAILVVVALLLGVFIPDETPYNLRSDRAVSMFGYIVFLAGLYATSRNRKAIVWRPVIVGILTQFIVGFFVLQTELGRTIFKFLADALTTLLVFAYDGVVFLTEPDITTFGWFIVNSLSVFVFFVALVQMSYYAGLIQWAVPKIAYLFGWAFGISGAEALAAATSPFLGMGEAAIVIKGFVPLLTQAEIHQVMTSGFATISGSLMVVYIGLGASGQAIISSCVMSIPISIVISKMRVPETEEPLTRGNISIPNLDTDDGNEETNILHAMANGAWIGLKVAGMVMANLLVIIAIVALLDGILHWTFKYIQAPNITISKIFGYIFYPVAFLMGVPRSELYLVGQLIGMKTIQNEFVAFAALTGQPQFQTLSQRSNIIATYAVCGFANIGSIGIQLGIYGSFSPARRGDFARNAVSACICGALATFMSASLAGMIFKG</sequence>
<keyword evidence="5 7" id="KW-1133">Transmembrane helix</keyword>
<evidence type="ECO:0000256" key="1">
    <source>
        <dbReference type="ARBA" id="ARBA00004651"/>
    </source>
</evidence>
<dbReference type="InParanoid" id="A0A218Z404"/>
<dbReference type="GO" id="GO:0015293">
    <property type="term" value="F:symporter activity"/>
    <property type="evidence" value="ECO:0007669"/>
    <property type="project" value="TreeGrafter"/>
</dbReference>
<keyword evidence="4 7" id="KW-0812">Transmembrane</keyword>
<dbReference type="Pfam" id="PF01773">
    <property type="entry name" value="Nucleos_tra2_N"/>
    <property type="match status" value="1"/>
</dbReference>
<proteinExistence type="inferred from homology"/>
<comment type="caution">
    <text evidence="11">The sequence shown here is derived from an EMBL/GenBank/DDBJ whole genome shotgun (WGS) entry which is preliminary data.</text>
</comment>
<evidence type="ECO:0000256" key="3">
    <source>
        <dbReference type="ARBA" id="ARBA00022475"/>
    </source>
</evidence>
<evidence type="ECO:0000259" key="10">
    <source>
        <dbReference type="Pfam" id="PF07670"/>
    </source>
</evidence>
<feature type="transmembrane region" description="Helical" evidence="7">
    <location>
        <begin position="525"/>
        <end position="549"/>
    </location>
</feature>
<evidence type="ECO:0000313" key="12">
    <source>
        <dbReference type="Proteomes" id="UP000242519"/>
    </source>
</evidence>
<feature type="transmembrane region" description="Helical" evidence="7">
    <location>
        <begin position="463"/>
        <end position="482"/>
    </location>
</feature>
<dbReference type="InterPro" id="IPR011642">
    <property type="entry name" value="Gate_dom"/>
</dbReference>
<dbReference type="Pfam" id="PF07670">
    <property type="entry name" value="Gate"/>
    <property type="match status" value="1"/>
</dbReference>
<dbReference type="EMBL" id="MZNU01000208">
    <property type="protein sequence ID" value="OWP02831.1"/>
    <property type="molecule type" value="Genomic_DNA"/>
</dbReference>
<comment type="subcellular location">
    <subcellularLocation>
        <location evidence="1">Cell membrane</location>
        <topology evidence="1">Multi-pass membrane protein</topology>
    </subcellularLocation>
</comment>
<dbReference type="PANTHER" id="PTHR10590">
    <property type="entry name" value="SODIUM/NUCLEOSIDE COTRANSPORTER"/>
    <property type="match status" value="1"/>
</dbReference>
<comment type="similarity">
    <text evidence="2">Belongs to the concentrative nucleoside transporter (CNT) (TC 2.A.41) family.</text>
</comment>
<evidence type="ECO:0000259" key="9">
    <source>
        <dbReference type="Pfam" id="PF07662"/>
    </source>
</evidence>
<evidence type="ECO:0000259" key="8">
    <source>
        <dbReference type="Pfam" id="PF01773"/>
    </source>
</evidence>
<feature type="transmembrane region" description="Helical" evidence="7">
    <location>
        <begin position="429"/>
        <end position="451"/>
    </location>
</feature>
<feature type="transmembrane region" description="Helical" evidence="7">
    <location>
        <begin position="561"/>
        <end position="583"/>
    </location>
</feature>